<organism evidence="2 3">
    <name type="scientific">Amnibacterium kyonggiense</name>
    <dbReference type="NCBI Taxonomy" id="595671"/>
    <lineage>
        <taxon>Bacteria</taxon>
        <taxon>Bacillati</taxon>
        <taxon>Actinomycetota</taxon>
        <taxon>Actinomycetes</taxon>
        <taxon>Micrococcales</taxon>
        <taxon>Microbacteriaceae</taxon>
        <taxon>Amnibacterium</taxon>
    </lineage>
</organism>
<keyword evidence="3" id="KW-1185">Reference proteome</keyword>
<evidence type="ECO:0000313" key="3">
    <source>
        <dbReference type="Proteomes" id="UP000295344"/>
    </source>
</evidence>
<evidence type="ECO:0000259" key="1">
    <source>
        <dbReference type="Pfam" id="PF03551"/>
    </source>
</evidence>
<dbReference type="Proteomes" id="UP000295344">
    <property type="component" value="Unassembled WGS sequence"/>
</dbReference>
<dbReference type="InterPro" id="IPR005149">
    <property type="entry name" value="Tscrpt_reg_PadR_N"/>
</dbReference>
<dbReference type="InterPro" id="IPR036388">
    <property type="entry name" value="WH-like_DNA-bd_sf"/>
</dbReference>
<dbReference type="AlphaFoldDB" id="A0A4R7FLK3"/>
<dbReference type="Gene3D" id="1.10.10.10">
    <property type="entry name" value="Winged helix-like DNA-binding domain superfamily/Winged helix DNA-binding domain"/>
    <property type="match status" value="1"/>
</dbReference>
<name>A0A4R7FLK3_9MICO</name>
<comment type="caution">
    <text evidence="2">The sequence shown here is derived from an EMBL/GenBank/DDBJ whole genome shotgun (WGS) entry which is preliminary data.</text>
</comment>
<evidence type="ECO:0000313" key="2">
    <source>
        <dbReference type="EMBL" id="TDS77290.1"/>
    </source>
</evidence>
<feature type="domain" description="Transcription regulator PadR N-terminal" evidence="1">
    <location>
        <begin position="8"/>
        <end position="84"/>
    </location>
</feature>
<dbReference type="InterPro" id="IPR036390">
    <property type="entry name" value="WH_DNA-bd_sf"/>
</dbReference>
<protein>
    <submittedName>
        <fullName evidence="2">PadR family transcriptional regulator</fullName>
    </submittedName>
</protein>
<dbReference type="OrthoDB" id="8443918at2"/>
<reference evidence="2 3" key="1">
    <citation type="submission" date="2019-03" db="EMBL/GenBank/DDBJ databases">
        <title>Genomic Encyclopedia of Archaeal and Bacterial Type Strains, Phase II (KMG-II): from individual species to whole genera.</title>
        <authorList>
            <person name="Goeker M."/>
        </authorList>
    </citation>
    <scope>NUCLEOTIDE SEQUENCE [LARGE SCALE GENOMIC DNA]</scope>
    <source>
        <strain evidence="2 3">DSM 24782</strain>
    </source>
</reference>
<dbReference type="PANTHER" id="PTHR43252">
    <property type="entry name" value="TRANSCRIPTIONAL REGULATOR YQJI"/>
    <property type="match status" value="1"/>
</dbReference>
<sequence length="187" mass="21214">MSSIRVFILGALAERGPMHGHQLRLLAEKEHVHMWTDFRVGGIYGALNRMLAEELVEPVRTEREGARPERQVVGITEAGRIALDHLRLEMLSEFSLRPDPFDLVLARVGKDLAGELPDLLRSRRATVAAAAEQHAARLEHVDQYLNLTERHVMAHQTYRLQAELDWLDSLLADLPAIVRAEHTREPD</sequence>
<dbReference type="Pfam" id="PF03551">
    <property type="entry name" value="PadR"/>
    <property type="match status" value="1"/>
</dbReference>
<accession>A0A4R7FLK3</accession>
<dbReference type="EMBL" id="SOAM01000002">
    <property type="protein sequence ID" value="TDS77290.1"/>
    <property type="molecule type" value="Genomic_DNA"/>
</dbReference>
<proteinExistence type="predicted"/>
<dbReference type="PANTHER" id="PTHR43252:SF7">
    <property type="entry name" value="TRANSCRIPTIONAL REGULATOR YQJI"/>
    <property type="match status" value="1"/>
</dbReference>
<dbReference type="RefSeq" id="WP_133766378.1">
    <property type="nucleotide sequence ID" value="NZ_BAAARP010000002.1"/>
</dbReference>
<dbReference type="SUPFAM" id="SSF46785">
    <property type="entry name" value="Winged helix' DNA-binding domain"/>
    <property type="match status" value="1"/>
</dbReference>
<gene>
    <name evidence="2" type="ORF">CLV52_2233</name>
</gene>